<evidence type="ECO:0000313" key="11">
    <source>
        <dbReference type="EMBL" id="SFE14985.1"/>
    </source>
</evidence>
<dbReference type="OrthoDB" id="9776218at2"/>
<evidence type="ECO:0000256" key="6">
    <source>
        <dbReference type="ARBA" id="ARBA00022989"/>
    </source>
</evidence>
<dbReference type="GO" id="GO:0043190">
    <property type="term" value="C:ATP-binding cassette (ABC) transporter complex"/>
    <property type="evidence" value="ECO:0007669"/>
    <property type="project" value="InterPro"/>
</dbReference>
<keyword evidence="8" id="KW-0046">Antibiotic resistance</keyword>
<accession>A0A1I1Y5U6</accession>
<comment type="similarity">
    <text evidence="2 9">Belongs to the ABC-2 integral membrane protein family.</text>
</comment>
<dbReference type="STRING" id="1798228.SAMN05216574_102271"/>
<dbReference type="PROSITE" id="PS51012">
    <property type="entry name" value="ABC_TM2"/>
    <property type="match status" value="1"/>
</dbReference>
<dbReference type="InterPro" id="IPR000412">
    <property type="entry name" value="ABC_2_transport"/>
</dbReference>
<evidence type="ECO:0000256" key="3">
    <source>
        <dbReference type="ARBA" id="ARBA00022448"/>
    </source>
</evidence>
<dbReference type="Proteomes" id="UP000198589">
    <property type="component" value="Unassembled WGS sequence"/>
</dbReference>
<evidence type="ECO:0000256" key="7">
    <source>
        <dbReference type="ARBA" id="ARBA00023136"/>
    </source>
</evidence>
<evidence type="ECO:0000259" key="10">
    <source>
        <dbReference type="PROSITE" id="PS51012"/>
    </source>
</evidence>
<dbReference type="RefSeq" id="WP_092195432.1">
    <property type="nucleotide sequence ID" value="NZ_FOND01000002.1"/>
</dbReference>
<dbReference type="PIRSF" id="PIRSF006648">
    <property type="entry name" value="DrrB"/>
    <property type="match status" value="1"/>
</dbReference>
<keyword evidence="4 9" id="KW-1003">Cell membrane</keyword>
<feature type="transmembrane region" description="Helical" evidence="9">
    <location>
        <begin position="151"/>
        <end position="175"/>
    </location>
</feature>
<evidence type="ECO:0000256" key="1">
    <source>
        <dbReference type="ARBA" id="ARBA00004651"/>
    </source>
</evidence>
<dbReference type="GO" id="GO:0140359">
    <property type="term" value="F:ABC-type transporter activity"/>
    <property type="evidence" value="ECO:0007669"/>
    <property type="project" value="InterPro"/>
</dbReference>
<dbReference type="InterPro" id="IPR013525">
    <property type="entry name" value="ABC2_TM"/>
</dbReference>
<dbReference type="InterPro" id="IPR051449">
    <property type="entry name" value="ABC-2_transporter_component"/>
</dbReference>
<feature type="transmembrane region" description="Helical" evidence="9">
    <location>
        <begin position="239"/>
        <end position="261"/>
    </location>
</feature>
<dbReference type="PANTHER" id="PTHR30294:SF38">
    <property type="entry name" value="TRANSPORT PERMEASE PROTEIN"/>
    <property type="match status" value="1"/>
</dbReference>
<gene>
    <name evidence="11" type="ORF">SAMN05216574_102271</name>
</gene>
<evidence type="ECO:0000256" key="8">
    <source>
        <dbReference type="ARBA" id="ARBA00023251"/>
    </source>
</evidence>
<proteinExistence type="inferred from homology"/>
<dbReference type="AlphaFoldDB" id="A0A1I1Y5U6"/>
<keyword evidence="3 9" id="KW-0813">Transport</keyword>
<comment type="subcellular location">
    <subcellularLocation>
        <location evidence="1 9">Cell membrane</location>
        <topology evidence="1 9">Multi-pass membrane protein</topology>
    </subcellularLocation>
</comment>
<evidence type="ECO:0000256" key="4">
    <source>
        <dbReference type="ARBA" id="ARBA00022475"/>
    </source>
</evidence>
<evidence type="ECO:0000256" key="9">
    <source>
        <dbReference type="RuleBase" id="RU361157"/>
    </source>
</evidence>
<dbReference type="InterPro" id="IPR047817">
    <property type="entry name" value="ABC2_TM_bact-type"/>
</dbReference>
<feature type="transmembrane region" description="Helical" evidence="9">
    <location>
        <begin position="39"/>
        <end position="57"/>
    </location>
</feature>
<protein>
    <recommendedName>
        <fullName evidence="9">Transport permease protein</fullName>
    </recommendedName>
</protein>
<feature type="domain" description="ABC transmembrane type-2" evidence="10">
    <location>
        <begin position="37"/>
        <end position="264"/>
    </location>
</feature>
<evidence type="ECO:0000256" key="5">
    <source>
        <dbReference type="ARBA" id="ARBA00022692"/>
    </source>
</evidence>
<name>A0A1I1Y5U6_9ACTN</name>
<keyword evidence="6 9" id="KW-1133">Transmembrane helix</keyword>
<keyword evidence="7 9" id="KW-0472">Membrane</keyword>
<organism evidence="11 12">
    <name type="scientific">Blastococcus tunisiensis</name>
    <dbReference type="NCBI Taxonomy" id="1798228"/>
    <lineage>
        <taxon>Bacteria</taxon>
        <taxon>Bacillati</taxon>
        <taxon>Actinomycetota</taxon>
        <taxon>Actinomycetes</taxon>
        <taxon>Geodermatophilales</taxon>
        <taxon>Geodermatophilaceae</taxon>
        <taxon>Blastococcus</taxon>
    </lineage>
</organism>
<feature type="transmembrane region" description="Helical" evidence="9">
    <location>
        <begin position="182"/>
        <end position="201"/>
    </location>
</feature>
<feature type="transmembrane region" description="Helical" evidence="9">
    <location>
        <begin position="116"/>
        <end position="139"/>
    </location>
</feature>
<keyword evidence="12" id="KW-1185">Reference proteome</keyword>
<dbReference type="Pfam" id="PF01061">
    <property type="entry name" value="ABC2_membrane"/>
    <property type="match status" value="1"/>
</dbReference>
<reference evidence="12" key="1">
    <citation type="submission" date="2016-10" db="EMBL/GenBank/DDBJ databases">
        <authorList>
            <person name="Varghese N."/>
            <person name="Submissions S."/>
        </authorList>
    </citation>
    <scope>NUCLEOTIDE SEQUENCE [LARGE SCALE GENOMIC DNA]</scope>
    <source>
        <strain evidence="12">DSM 46838</strain>
    </source>
</reference>
<feature type="transmembrane region" description="Helical" evidence="9">
    <location>
        <begin position="77"/>
        <end position="95"/>
    </location>
</feature>
<evidence type="ECO:0000256" key="2">
    <source>
        <dbReference type="ARBA" id="ARBA00007783"/>
    </source>
</evidence>
<sequence>MSATTSTPPRVTTGHVSPRLIMATTGRVLRQLRHDHRTIAMMLVLPSVLLGLLYLLWQDLPTPPGQLSLFDRVGLTMLGIFPFMVMFLVTSIAMLRERTSGTLERLLTTPMARLDLLLGYGIAFGLAAALQAVVTVTIATTVYDLEVTGSVWLVVLIAVVDAVLGVALGLLASAFARSEFQAVQFMPVVVLPQFFLCGLLVPREQMAGWLQAISDVLPLTYAVEALQEVGRSTEATGTMWVDVAIVAGAALIALALAAATLRRRTS</sequence>
<evidence type="ECO:0000313" key="12">
    <source>
        <dbReference type="Proteomes" id="UP000198589"/>
    </source>
</evidence>
<dbReference type="EMBL" id="FOND01000002">
    <property type="protein sequence ID" value="SFE14985.1"/>
    <property type="molecule type" value="Genomic_DNA"/>
</dbReference>
<dbReference type="PANTHER" id="PTHR30294">
    <property type="entry name" value="MEMBRANE COMPONENT OF ABC TRANSPORTER YHHJ-RELATED"/>
    <property type="match status" value="1"/>
</dbReference>
<keyword evidence="5 9" id="KW-0812">Transmembrane</keyword>
<dbReference type="GO" id="GO:0046677">
    <property type="term" value="P:response to antibiotic"/>
    <property type="evidence" value="ECO:0007669"/>
    <property type="project" value="UniProtKB-KW"/>
</dbReference>